<accession>A0ACC1AWN8</accession>
<organism evidence="1 2">
    <name type="scientific">Pistacia atlantica</name>
    <dbReference type="NCBI Taxonomy" id="434234"/>
    <lineage>
        <taxon>Eukaryota</taxon>
        <taxon>Viridiplantae</taxon>
        <taxon>Streptophyta</taxon>
        <taxon>Embryophyta</taxon>
        <taxon>Tracheophyta</taxon>
        <taxon>Spermatophyta</taxon>
        <taxon>Magnoliopsida</taxon>
        <taxon>eudicotyledons</taxon>
        <taxon>Gunneridae</taxon>
        <taxon>Pentapetalae</taxon>
        <taxon>rosids</taxon>
        <taxon>malvids</taxon>
        <taxon>Sapindales</taxon>
        <taxon>Anacardiaceae</taxon>
        <taxon>Pistacia</taxon>
    </lineage>
</organism>
<proteinExistence type="predicted"/>
<gene>
    <name evidence="1" type="ORF">Patl1_12462</name>
</gene>
<dbReference type="EMBL" id="CM047904">
    <property type="protein sequence ID" value="KAJ0091081.1"/>
    <property type="molecule type" value="Genomic_DNA"/>
</dbReference>
<sequence length="511" mass="55986">MNGYCSCLQCLMDFDKLKVTDGLEVAQQNGDYMQFIVPGEHRDVSDDAYGTVEEVTETVRLNGDSGSVPKLVERRISGEVRDGSNANVESNDSNVSEVGKVKNADTSRDSKPLKGNGTSKNEKPLNPKSVSSTLVKKSRDGKNAEASSTVSNGSVGMNSHSKQSFKTRSFNDRLPHLSKQSGNSDAVSSEGLVEKTIRKPVKKVPVEKAEEDVESSLYPFIVAFLILLWLRRVLFSSTAGDTKPRKAGALPNYGFSFKCDERAEKRREFYSKLEEKIHAKELERSNLQAKSKVDVVEGDHGFIPTWVHESYLPSLKNNGGISIILQETQDAEIKMLRKSLTFKATPMPSFYQEPPPPKVELKKIPTTRAKSPKLGRKKTLTSVDTDGNGAPSTRPGRLSLDEKASQSNSAKGFSPVQSKKPQRKSLAKLPSERSNLNNSSKEEKMTSSKAANEENTTSSTATKEADSLIQESVPAAVSEETQLGTDKEPALGEQDQPTFVQEPMALEGQVH</sequence>
<evidence type="ECO:0000313" key="1">
    <source>
        <dbReference type="EMBL" id="KAJ0091081.1"/>
    </source>
</evidence>
<name>A0ACC1AWN8_9ROSI</name>
<keyword evidence="2" id="KW-1185">Reference proteome</keyword>
<reference evidence="2" key="1">
    <citation type="journal article" date="2023" name="G3 (Bethesda)">
        <title>Genome assembly and association tests identify interacting loci associated with vigor, precocity, and sex in interspecific pistachio rootstocks.</title>
        <authorList>
            <person name="Palmer W."/>
            <person name="Jacygrad E."/>
            <person name="Sagayaradj S."/>
            <person name="Cavanaugh K."/>
            <person name="Han R."/>
            <person name="Bertier L."/>
            <person name="Beede B."/>
            <person name="Kafkas S."/>
            <person name="Golino D."/>
            <person name="Preece J."/>
            <person name="Michelmore R."/>
        </authorList>
    </citation>
    <scope>NUCLEOTIDE SEQUENCE [LARGE SCALE GENOMIC DNA]</scope>
</reference>
<protein>
    <submittedName>
        <fullName evidence="1">Uncharacterized protein</fullName>
    </submittedName>
</protein>
<comment type="caution">
    <text evidence="1">The sequence shown here is derived from an EMBL/GenBank/DDBJ whole genome shotgun (WGS) entry which is preliminary data.</text>
</comment>
<dbReference type="Proteomes" id="UP001164250">
    <property type="component" value="Chromosome 8"/>
</dbReference>
<evidence type="ECO:0000313" key="2">
    <source>
        <dbReference type="Proteomes" id="UP001164250"/>
    </source>
</evidence>